<dbReference type="RefSeq" id="XP_049138838.1">
    <property type="nucleotide sequence ID" value="XM_049281695.1"/>
</dbReference>
<dbReference type="EMBL" id="CP019474">
    <property type="protein sequence ID" value="UQC77198.1"/>
    <property type="molecule type" value="Genomic_DNA"/>
</dbReference>
<accession>A0A9Q8WB12</accession>
<name>A0A9Q8WB12_9PEZI</name>
<dbReference type="Proteomes" id="UP000830671">
    <property type="component" value="Chromosome 2"/>
</dbReference>
<evidence type="ECO:0000313" key="1">
    <source>
        <dbReference type="EMBL" id="UQC77198.1"/>
    </source>
</evidence>
<reference evidence="1" key="1">
    <citation type="journal article" date="2021" name="Mol. Plant Microbe Interact.">
        <title>Complete Genome Sequence of the Plant-Pathogenic Fungus Colletotrichum lupini.</title>
        <authorList>
            <person name="Baroncelli R."/>
            <person name="Pensec F."/>
            <person name="Da Lio D."/>
            <person name="Boufleur T."/>
            <person name="Vicente I."/>
            <person name="Sarrocco S."/>
            <person name="Picot A."/>
            <person name="Baraldi E."/>
            <person name="Sukno S."/>
            <person name="Thon M."/>
            <person name="Le Floch G."/>
        </authorList>
    </citation>
    <scope>NUCLEOTIDE SEQUENCE</scope>
    <source>
        <strain evidence="1">IMI 504893</strain>
    </source>
</reference>
<dbReference type="AlphaFoldDB" id="A0A9Q8WB12"/>
<dbReference type="GeneID" id="73336705"/>
<keyword evidence="2" id="KW-1185">Reference proteome</keyword>
<sequence length="234" mass="27068">MHLDNFLGALTYTFGGQTNPCYLVDANFWEEEARRAHVNTRALVFQKLLVSRRVVSFGERQVFWSCRSGRAAEIWPPDIPVKDPYEGPRIEDLQLDDNEARGKTKSTRKAYDCWCKIVVTYTSCKITFPSDRMIALSAIVKEMMKNRSSFEECLLCLLLLAHRLSPIGLPLIKVEDYQIEYVTDEKTGLTSVWNIVVNGLNPREEKRENHVKLDMFLDKFDEQNDNSILYCMPC</sequence>
<dbReference type="PANTHER" id="PTHR33112:SF16">
    <property type="entry name" value="HETEROKARYON INCOMPATIBILITY DOMAIN-CONTAINING PROTEIN"/>
    <property type="match status" value="1"/>
</dbReference>
<dbReference type="PANTHER" id="PTHR33112">
    <property type="entry name" value="DOMAIN PROTEIN, PUTATIVE-RELATED"/>
    <property type="match status" value="1"/>
</dbReference>
<protein>
    <submittedName>
        <fullName evidence="1">Uncharacterized protein</fullName>
    </submittedName>
</protein>
<organism evidence="1 2">
    <name type="scientific">Colletotrichum lupini</name>
    <dbReference type="NCBI Taxonomy" id="145971"/>
    <lineage>
        <taxon>Eukaryota</taxon>
        <taxon>Fungi</taxon>
        <taxon>Dikarya</taxon>
        <taxon>Ascomycota</taxon>
        <taxon>Pezizomycotina</taxon>
        <taxon>Sordariomycetes</taxon>
        <taxon>Hypocreomycetidae</taxon>
        <taxon>Glomerellales</taxon>
        <taxon>Glomerellaceae</taxon>
        <taxon>Colletotrichum</taxon>
        <taxon>Colletotrichum acutatum species complex</taxon>
    </lineage>
</organism>
<evidence type="ECO:0000313" key="2">
    <source>
        <dbReference type="Proteomes" id="UP000830671"/>
    </source>
</evidence>
<dbReference type="KEGG" id="clup:CLUP02_02665"/>
<proteinExistence type="predicted"/>
<gene>
    <name evidence="1" type="ORF">CLUP02_02665</name>
</gene>